<evidence type="ECO:0000256" key="1">
    <source>
        <dbReference type="ARBA" id="ARBA00005417"/>
    </source>
</evidence>
<evidence type="ECO:0000256" key="3">
    <source>
        <dbReference type="ARBA" id="ARBA00022741"/>
    </source>
</evidence>
<comment type="similarity">
    <text evidence="1">Belongs to the ABC transporter superfamily.</text>
</comment>
<dbReference type="GO" id="GO:0005524">
    <property type="term" value="F:ATP binding"/>
    <property type="evidence" value="ECO:0007669"/>
    <property type="project" value="UniProtKB-KW"/>
</dbReference>
<accession>A0A4R8ZF40</accession>
<dbReference type="SUPFAM" id="SSF52540">
    <property type="entry name" value="P-loop containing nucleoside triphosphate hydrolases"/>
    <property type="match status" value="1"/>
</dbReference>
<dbReference type="AlphaFoldDB" id="A0A4R8ZF40"/>
<dbReference type="InterPro" id="IPR027417">
    <property type="entry name" value="P-loop_NTPase"/>
</dbReference>
<dbReference type="InterPro" id="IPR003439">
    <property type="entry name" value="ABC_transporter-like_ATP-bd"/>
</dbReference>
<dbReference type="EMBL" id="SOGT01000012">
    <property type="protein sequence ID" value="TFD25101.1"/>
    <property type="molecule type" value="Genomic_DNA"/>
</dbReference>
<dbReference type="InterPro" id="IPR017871">
    <property type="entry name" value="ABC_transporter-like_CS"/>
</dbReference>
<dbReference type="Proteomes" id="UP000298424">
    <property type="component" value="Unassembled WGS sequence"/>
</dbReference>
<dbReference type="SMART" id="SM00382">
    <property type="entry name" value="AAA"/>
    <property type="match status" value="1"/>
</dbReference>
<keyword evidence="7" id="KW-1185">Reference proteome</keyword>
<evidence type="ECO:0000259" key="5">
    <source>
        <dbReference type="PROSITE" id="PS50893"/>
    </source>
</evidence>
<dbReference type="InterPro" id="IPR003593">
    <property type="entry name" value="AAA+_ATPase"/>
</dbReference>
<evidence type="ECO:0000256" key="2">
    <source>
        <dbReference type="ARBA" id="ARBA00022448"/>
    </source>
</evidence>
<dbReference type="OrthoDB" id="9804819at2"/>
<protein>
    <submittedName>
        <fullName evidence="6">ATP-binding cassette domain-containing protein</fullName>
    </submittedName>
</protein>
<keyword evidence="4 6" id="KW-0067">ATP-binding</keyword>
<feature type="domain" description="ABC transporter" evidence="5">
    <location>
        <begin position="9"/>
        <end position="241"/>
    </location>
</feature>
<dbReference type="PANTHER" id="PTHR43335:SF2">
    <property type="entry name" value="ABC TRANSPORTER, ATP-BINDING PROTEIN"/>
    <property type="match status" value="1"/>
</dbReference>
<evidence type="ECO:0000313" key="7">
    <source>
        <dbReference type="Proteomes" id="UP000298424"/>
    </source>
</evidence>
<dbReference type="Pfam" id="PF00005">
    <property type="entry name" value="ABC_tran"/>
    <property type="match status" value="1"/>
</dbReference>
<dbReference type="Gene3D" id="3.40.50.300">
    <property type="entry name" value="P-loop containing nucleotide triphosphate hydrolases"/>
    <property type="match status" value="1"/>
</dbReference>
<organism evidence="6 7">
    <name type="scientific">Cryobacterium lyxosi</name>
    <dbReference type="NCBI Taxonomy" id="1259228"/>
    <lineage>
        <taxon>Bacteria</taxon>
        <taxon>Bacillati</taxon>
        <taxon>Actinomycetota</taxon>
        <taxon>Actinomycetes</taxon>
        <taxon>Micrococcales</taxon>
        <taxon>Microbacteriaceae</taxon>
        <taxon>Cryobacterium</taxon>
    </lineage>
</organism>
<reference evidence="6 7" key="1">
    <citation type="submission" date="2019-03" db="EMBL/GenBank/DDBJ databases">
        <title>Genomics of glacier-inhabiting Cryobacterium strains.</title>
        <authorList>
            <person name="Liu Q."/>
            <person name="Xin Y.-H."/>
        </authorList>
    </citation>
    <scope>NUCLEOTIDE SEQUENCE [LARGE SCALE GENOMIC DNA]</scope>
    <source>
        <strain evidence="6 7">TMT1-1</strain>
    </source>
</reference>
<dbReference type="PANTHER" id="PTHR43335">
    <property type="entry name" value="ABC TRANSPORTER, ATP-BINDING PROTEIN"/>
    <property type="match status" value="1"/>
</dbReference>
<evidence type="ECO:0000313" key="6">
    <source>
        <dbReference type="EMBL" id="TFD25101.1"/>
    </source>
</evidence>
<keyword evidence="3" id="KW-0547">Nucleotide-binding</keyword>
<dbReference type="PROSITE" id="PS00211">
    <property type="entry name" value="ABC_TRANSPORTER_1"/>
    <property type="match status" value="1"/>
</dbReference>
<sequence>MPPLVVVVLSAKDLTVQYNGTSSPQIQNFNLELDGGVVAIVGRNGAGKSTLLRTLVGIQKVGAGTLEVLGTDLRSAGPKYDLLSRIGFLPQDFGYVPSFTVEEFVMYGAWLKRLPRKHIPIAARDAIEQVGLGSACNTRVGKLSGGMRRRAGIAQAIVHSPDLLILDEPTSGLDPEQRISFRELIRSIQAERCVILSSHLIEDVRALASRVLVLDAGKNLFDGTVPELEGQELPNAPGDSALERGYTSVIAGNRAADQ</sequence>
<dbReference type="GO" id="GO:0016887">
    <property type="term" value="F:ATP hydrolysis activity"/>
    <property type="evidence" value="ECO:0007669"/>
    <property type="project" value="InterPro"/>
</dbReference>
<keyword evidence="2" id="KW-0813">Transport</keyword>
<evidence type="ECO:0000256" key="4">
    <source>
        <dbReference type="ARBA" id="ARBA00022840"/>
    </source>
</evidence>
<name>A0A4R8ZF40_9MICO</name>
<proteinExistence type="inferred from homology"/>
<comment type="caution">
    <text evidence="6">The sequence shown here is derived from an EMBL/GenBank/DDBJ whole genome shotgun (WGS) entry which is preliminary data.</text>
</comment>
<dbReference type="PROSITE" id="PS50893">
    <property type="entry name" value="ABC_TRANSPORTER_2"/>
    <property type="match status" value="1"/>
</dbReference>
<gene>
    <name evidence="6" type="ORF">E3T27_09965</name>
</gene>